<evidence type="ECO:0000256" key="3">
    <source>
        <dbReference type="ARBA" id="ARBA00022741"/>
    </source>
</evidence>
<feature type="transmembrane region" description="Helical" evidence="7">
    <location>
        <begin position="172"/>
        <end position="190"/>
    </location>
</feature>
<evidence type="ECO:0000256" key="4">
    <source>
        <dbReference type="ARBA" id="ARBA00022840"/>
    </source>
</evidence>
<dbReference type="InterPro" id="IPR039421">
    <property type="entry name" value="Type_1_exporter"/>
</dbReference>
<accession>A0A833ME49</accession>
<evidence type="ECO:0000256" key="6">
    <source>
        <dbReference type="ARBA" id="ARBA00023136"/>
    </source>
</evidence>
<feature type="transmembrane region" description="Helical" evidence="7">
    <location>
        <begin position="30"/>
        <end position="51"/>
    </location>
</feature>
<dbReference type="RefSeq" id="WP_151865759.1">
    <property type="nucleotide sequence ID" value="NZ_WBZB01000022.1"/>
</dbReference>
<evidence type="ECO:0000256" key="5">
    <source>
        <dbReference type="ARBA" id="ARBA00022989"/>
    </source>
</evidence>
<keyword evidence="10" id="KW-1185">Reference proteome</keyword>
<dbReference type="InterPro" id="IPR036640">
    <property type="entry name" value="ABC1_TM_sf"/>
</dbReference>
<dbReference type="EMBL" id="WBZB01000022">
    <property type="protein sequence ID" value="KAB3530272.1"/>
    <property type="molecule type" value="Genomic_DNA"/>
</dbReference>
<dbReference type="SMART" id="SM00382">
    <property type="entry name" value="AAA"/>
    <property type="match status" value="1"/>
</dbReference>
<evidence type="ECO:0000259" key="8">
    <source>
        <dbReference type="PROSITE" id="PS50893"/>
    </source>
</evidence>
<dbReference type="InterPro" id="IPR003593">
    <property type="entry name" value="AAA+_ATPase"/>
</dbReference>
<dbReference type="GO" id="GO:0034040">
    <property type="term" value="F:ATPase-coupled lipid transmembrane transporter activity"/>
    <property type="evidence" value="ECO:0007669"/>
    <property type="project" value="TreeGrafter"/>
</dbReference>
<name>A0A833ME49_9FIRM</name>
<dbReference type="Pfam" id="PF00005">
    <property type="entry name" value="ABC_tran"/>
    <property type="match status" value="1"/>
</dbReference>
<dbReference type="InterPro" id="IPR027417">
    <property type="entry name" value="P-loop_NTPase"/>
</dbReference>
<dbReference type="PROSITE" id="PS50893">
    <property type="entry name" value="ABC_TRANSPORTER_2"/>
    <property type="match status" value="1"/>
</dbReference>
<dbReference type="InterPro" id="IPR003439">
    <property type="entry name" value="ABC_transporter-like_ATP-bd"/>
</dbReference>
<proteinExistence type="predicted"/>
<keyword evidence="2 7" id="KW-0812">Transmembrane</keyword>
<evidence type="ECO:0000256" key="1">
    <source>
        <dbReference type="ARBA" id="ARBA00004651"/>
    </source>
</evidence>
<protein>
    <submittedName>
        <fullName evidence="9">ABC transporter ATP-binding protein</fullName>
    </submittedName>
</protein>
<dbReference type="GO" id="GO:0016887">
    <property type="term" value="F:ATP hydrolysis activity"/>
    <property type="evidence" value="ECO:0007669"/>
    <property type="project" value="InterPro"/>
</dbReference>
<dbReference type="Gene3D" id="1.20.1560.10">
    <property type="entry name" value="ABC transporter type 1, transmembrane domain"/>
    <property type="match status" value="1"/>
</dbReference>
<gene>
    <name evidence="9" type="ORF">F8153_07595</name>
</gene>
<dbReference type="SUPFAM" id="SSF52540">
    <property type="entry name" value="P-loop containing nucleoside triphosphate hydrolases"/>
    <property type="match status" value="1"/>
</dbReference>
<dbReference type="OrthoDB" id="2328604at2"/>
<feature type="transmembrane region" description="Helical" evidence="7">
    <location>
        <begin position="71"/>
        <end position="93"/>
    </location>
</feature>
<keyword evidence="5 7" id="KW-1133">Transmembrane helix</keyword>
<dbReference type="Gene3D" id="3.40.50.300">
    <property type="entry name" value="P-loop containing nucleotide triphosphate hydrolases"/>
    <property type="match status" value="1"/>
</dbReference>
<dbReference type="PANTHER" id="PTHR24221">
    <property type="entry name" value="ATP-BINDING CASSETTE SUB-FAMILY B"/>
    <property type="match status" value="1"/>
</dbReference>
<keyword evidence="6 7" id="KW-0472">Membrane</keyword>
<organism evidence="9 10">
    <name type="scientific">Alkaliphilus serpentinus</name>
    <dbReference type="NCBI Taxonomy" id="1482731"/>
    <lineage>
        <taxon>Bacteria</taxon>
        <taxon>Bacillati</taxon>
        <taxon>Bacillota</taxon>
        <taxon>Clostridia</taxon>
        <taxon>Peptostreptococcales</taxon>
        <taxon>Natronincolaceae</taxon>
        <taxon>Alkaliphilus</taxon>
    </lineage>
</organism>
<comment type="caution">
    <text evidence="9">The sequence shown here is derived from an EMBL/GenBank/DDBJ whole genome shotgun (WGS) entry which is preliminary data.</text>
</comment>
<comment type="subcellular location">
    <subcellularLocation>
        <location evidence="1">Cell membrane</location>
        <topology evidence="1">Multi-pass membrane protein</topology>
    </subcellularLocation>
</comment>
<keyword evidence="3" id="KW-0547">Nucleotide-binding</keyword>
<dbReference type="AlphaFoldDB" id="A0A833ME49"/>
<feature type="transmembrane region" description="Helical" evidence="7">
    <location>
        <begin position="146"/>
        <end position="166"/>
    </location>
</feature>
<dbReference type="Proteomes" id="UP000465601">
    <property type="component" value="Unassembled WGS sequence"/>
</dbReference>
<dbReference type="PANTHER" id="PTHR24221:SF646">
    <property type="entry name" value="HAEMOLYSIN SECRETION ATP-BINDING PROTEIN"/>
    <property type="match status" value="1"/>
</dbReference>
<dbReference type="SUPFAM" id="SSF90123">
    <property type="entry name" value="ABC transporter transmembrane region"/>
    <property type="match status" value="1"/>
</dbReference>
<dbReference type="GO" id="GO:0005524">
    <property type="term" value="F:ATP binding"/>
    <property type="evidence" value="ECO:0007669"/>
    <property type="project" value="UniProtKB-KW"/>
</dbReference>
<evidence type="ECO:0000313" key="9">
    <source>
        <dbReference type="EMBL" id="KAB3530272.1"/>
    </source>
</evidence>
<reference evidence="9 10" key="1">
    <citation type="submission" date="2019-10" db="EMBL/GenBank/DDBJ databases">
        <title>Alkaliphilus serpentinus sp. nov. and Alkaliphilus pronyensis sp. nov., two novel anaerobic alkaliphilic species isolated from the serpentinized-hosted hydrothermal field of the Prony Bay (New Caledonia).</title>
        <authorList>
            <person name="Postec A."/>
        </authorList>
    </citation>
    <scope>NUCLEOTIDE SEQUENCE [LARGE SCALE GENOMIC DNA]</scope>
    <source>
        <strain evidence="9 10">LacT</strain>
    </source>
</reference>
<evidence type="ECO:0000256" key="2">
    <source>
        <dbReference type="ARBA" id="ARBA00022692"/>
    </source>
</evidence>
<sequence>MNHENHKKKRSTFNNLMFVFSYIWKWDKSVFLSVGFHSIFLAISPFIWIFAPKLLIDELLGLKRVEVMLGILASALVISAITNYSIAYSIGAFRMKMSNIRFNFIDIINDKAMEMDYRHTEDPKILNDIHLAWRTVRNPWEGVGGVLQKVFTILGSLIGFFGYVTIIMLLNPIILVFLIINVCITYYLTLRAKGYERSKKDELSDYERKSRYVNMTMSDFQFGKDIRIYSLKSLLSRKKRTFDGKRVDIAKDVQGRYFKTSLVDSALLLLREGVVYTYLVYSVIFKGLTLGNFTMYAASIGSFAGWMDTLMKDIAFIKINCMYINDLRNFLDIEDEEGSKNITAIPKEKPYEIEFKNVSFKYPNTERYIFRNLNLKIKAGHKLAIVGINGAGKTTLVKLITRLYSPTEGEILLNGINVKDFDQKEYFKIFSVVFQEIKMFAFNVAENIAYSEDINMDRLEDSIRKAGIKEKIDSLKNGIKTNVLKVLDEYGVEFSGGENQKLSLARALYKDGEIVILDEPTAALDPIAEHDIYKGFDDMIENRTSVYISHRLSSTRFCDVIAFFEDGEIKEYGTHTELMDLKEKYAEMFNIQAQYYKEDQLISKGA</sequence>
<evidence type="ECO:0000256" key="7">
    <source>
        <dbReference type="SAM" id="Phobius"/>
    </source>
</evidence>
<dbReference type="GO" id="GO:0005886">
    <property type="term" value="C:plasma membrane"/>
    <property type="evidence" value="ECO:0007669"/>
    <property type="project" value="UniProtKB-SubCell"/>
</dbReference>
<keyword evidence="4 9" id="KW-0067">ATP-binding</keyword>
<evidence type="ECO:0000313" key="10">
    <source>
        <dbReference type="Proteomes" id="UP000465601"/>
    </source>
</evidence>
<feature type="domain" description="ABC transporter" evidence="8">
    <location>
        <begin position="353"/>
        <end position="591"/>
    </location>
</feature>